<feature type="transmembrane region" description="Helical" evidence="1">
    <location>
        <begin position="126"/>
        <end position="142"/>
    </location>
</feature>
<evidence type="ECO:0000256" key="1">
    <source>
        <dbReference type="SAM" id="Phobius"/>
    </source>
</evidence>
<dbReference type="PhylomeDB" id="K6UMA4"/>
<dbReference type="eggNOG" id="ENOG502QWU0">
    <property type="taxonomic scope" value="Eukaryota"/>
</dbReference>
<dbReference type="VEuPathDB" id="PlasmoDB:PCYB_133070"/>
<dbReference type="KEGG" id="pcy:PCYB_133070"/>
<feature type="transmembrane region" description="Helical" evidence="1">
    <location>
        <begin position="261"/>
        <end position="278"/>
    </location>
</feature>
<keyword evidence="1" id="KW-0472">Membrane</keyword>
<sequence>MESFNIGKNAHIDFLEPAITIGVIFICLYMIISTDNPAHLLIKSFFFKSKIFLWEVKDIFTNINFFALTFSSFFFVSYYILHVLKYEKVRSLFCVNYDYYDKILNYKLKDISIKSLFQNGISEKNYLVNLLYSFKFFFNIFFLNDASLTQTVFTFFFVFVLLSLYAKRVSRVVFIISTLASAVLSGFMLVFFLKKFLNVEYNHCGEEIFSFLFLIFFYITNPYLSVFQYNDRSLHPYHGTELRLYIHLLFFVRYVTYEGKFYEVKALVAVIICAIVFLRQALESFEVHTFVKLIWLVAYYFVNNYVPFAFSGNFTLSKLFNSDVVELLRNEFKNNISLHHFNVLSRIPFNYLVSKISFFWIPYMLLTRTNKNLKYLIMLLMSINLIATSTYLAKNVFPGIPLNMLLLFCLNKIGI</sequence>
<evidence type="ECO:0000313" key="3">
    <source>
        <dbReference type="Proteomes" id="UP000006319"/>
    </source>
</evidence>
<feature type="transmembrane region" description="Helical" evidence="1">
    <location>
        <begin position="208"/>
        <end position="227"/>
    </location>
</feature>
<dbReference type="AlphaFoldDB" id="K6UMA4"/>
<feature type="transmembrane region" description="Helical" evidence="1">
    <location>
        <begin position="290"/>
        <end position="310"/>
    </location>
</feature>
<keyword evidence="1" id="KW-1133">Transmembrane helix</keyword>
<dbReference type="EMBL" id="DF157105">
    <property type="protein sequence ID" value="GAB68433.1"/>
    <property type="molecule type" value="Genomic_DNA"/>
</dbReference>
<evidence type="ECO:0000313" key="2">
    <source>
        <dbReference type="EMBL" id="GAB68433.1"/>
    </source>
</evidence>
<accession>K6UMA4</accession>
<proteinExistence type="predicted"/>
<feature type="transmembrane region" description="Helical" evidence="1">
    <location>
        <begin position="373"/>
        <end position="393"/>
    </location>
</feature>
<organism evidence="2 3">
    <name type="scientific">Plasmodium cynomolgi (strain B)</name>
    <dbReference type="NCBI Taxonomy" id="1120755"/>
    <lineage>
        <taxon>Eukaryota</taxon>
        <taxon>Sar</taxon>
        <taxon>Alveolata</taxon>
        <taxon>Apicomplexa</taxon>
        <taxon>Aconoidasida</taxon>
        <taxon>Haemosporida</taxon>
        <taxon>Plasmodiidae</taxon>
        <taxon>Plasmodium</taxon>
        <taxon>Plasmodium (Plasmodium)</taxon>
    </lineage>
</organism>
<gene>
    <name evidence="2" type="ORF">PCYB_133070</name>
</gene>
<feature type="transmembrane region" description="Helical" evidence="1">
    <location>
        <begin position="172"/>
        <end position="193"/>
    </location>
</feature>
<dbReference type="OrthoDB" id="391665at2759"/>
<dbReference type="Proteomes" id="UP000006319">
    <property type="component" value="Chromosome 13"/>
</dbReference>
<feature type="transmembrane region" description="Helical" evidence="1">
    <location>
        <begin position="59"/>
        <end position="81"/>
    </location>
</feature>
<reference evidence="2 3" key="1">
    <citation type="journal article" date="2012" name="Nat. Genet.">
        <title>Plasmodium cynomolgi genome sequences provide insight into Plasmodium vivax and the monkey malaria clade.</title>
        <authorList>
            <person name="Tachibana S."/>
            <person name="Sullivan S.A."/>
            <person name="Kawai S."/>
            <person name="Nakamura S."/>
            <person name="Kim H.R."/>
            <person name="Goto N."/>
            <person name="Arisue N."/>
            <person name="Palacpac N.M.Q."/>
            <person name="Honma H."/>
            <person name="Yagi M."/>
            <person name="Tougan T."/>
            <person name="Katakai Y."/>
            <person name="Kaneko O."/>
            <person name="Mita T."/>
            <person name="Kita K."/>
            <person name="Yasutomi Y."/>
            <person name="Sutton P.L."/>
            <person name="Shakhbatyan R."/>
            <person name="Horii T."/>
            <person name="Yasunaga T."/>
            <person name="Barnwell J.W."/>
            <person name="Escalante A.A."/>
            <person name="Carlton J.M."/>
            <person name="Tanabe K."/>
        </authorList>
    </citation>
    <scope>NUCLEOTIDE SEQUENCE [LARGE SCALE GENOMIC DNA]</scope>
    <source>
        <strain evidence="2 3">B</strain>
    </source>
</reference>
<dbReference type="RefSeq" id="XP_004224380.1">
    <property type="nucleotide sequence ID" value="XM_004224332.1"/>
</dbReference>
<feature type="transmembrane region" description="Helical" evidence="1">
    <location>
        <begin position="347"/>
        <end position="366"/>
    </location>
</feature>
<dbReference type="GeneID" id="14694807"/>
<dbReference type="OMA" id="YHGTELR"/>
<name>K6UMA4_PLACD</name>
<keyword evidence="3" id="KW-1185">Reference proteome</keyword>
<keyword evidence="1" id="KW-0812">Transmembrane</keyword>
<feature type="transmembrane region" description="Helical" evidence="1">
    <location>
        <begin position="148"/>
        <end position="165"/>
    </location>
</feature>
<protein>
    <submittedName>
        <fullName evidence="2">Uncharacterized protein</fullName>
    </submittedName>
</protein>
<feature type="transmembrane region" description="Helical" evidence="1">
    <location>
        <begin position="12"/>
        <end position="32"/>
    </location>
</feature>